<dbReference type="PANTHER" id="PTHR43163">
    <property type="entry name" value="DIPEPTIDE TRANSPORT SYSTEM PERMEASE PROTEIN DPPB-RELATED"/>
    <property type="match status" value="1"/>
</dbReference>
<feature type="domain" description="ABC transmembrane type-1" evidence="8">
    <location>
        <begin position="100"/>
        <end position="335"/>
    </location>
</feature>
<dbReference type="InterPro" id="IPR000515">
    <property type="entry name" value="MetI-like"/>
</dbReference>
<evidence type="ECO:0000256" key="6">
    <source>
        <dbReference type="ARBA" id="ARBA00023136"/>
    </source>
</evidence>
<dbReference type="InterPro" id="IPR045621">
    <property type="entry name" value="BPD_transp_1_N"/>
</dbReference>
<name>A0A0X1KQJ2_9THEM</name>
<feature type="transmembrane region" description="Helical" evidence="7">
    <location>
        <begin position="139"/>
        <end position="164"/>
    </location>
</feature>
<evidence type="ECO:0000256" key="1">
    <source>
        <dbReference type="ARBA" id="ARBA00004651"/>
    </source>
</evidence>
<dbReference type="OrthoDB" id="9806409at2"/>
<organism evidence="9 10">
    <name type="scientific">Pseudothermotoga hypogea DSM 11164 = NBRC 106472</name>
    <dbReference type="NCBI Taxonomy" id="1123384"/>
    <lineage>
        <taxon>Bacteria</taxon>
        <taxon>Thermotogati</taxon>
        <taxon>Thermotogota</taxon>
        <taxon>Thermotogae</taxon>
        <taxon>Thermotogales</taxon>
        <taxon>Thermotogaceae</taxon>
        <taxon>Pseudothermotoga</taxon>
    </lineage>
</organism>
<dbReference type="PaxDb" id="1123384-AJ81_04440"/>
<dbReference type="PROSITE" id="PS50928">
    <property type="entry name" value="ABC_TM1"/>
    <property type="match status" value="1"/>
</dbReference>
<evidence type="ECO:0000256" key="7">
    <source>
        <dbReference type="RuleBase" id="RU363032"/>
    </source>
</evidence>
<keyword evidence="2 7" id="KW-0813">Transport</keyword>
<dbReference type="GO" id="GO:0005886">
    <property type="term" value="C:plasma membrane"/>
    <property type="evidence" value="ECO:0007669"/>
    <property type="project" value="UniProtKB-SubCell"/>
</dbReference>
<keyword evidence="5 7" id="KW-1133">Transmembrane helix</keyword>
<reference evidence="9 10" key="1">
    <citation type="submission" date="2014-01" db="EMBL/GenBank/DDBJ databases">
        <title>Genome sequencing of Thermotog hypogea.</title>
        <authorList>
            <person name="Zhang X."/>
            <person name="Alvare G."/>
            <person name="Fristensky B."/>
            <person name="Chen L."/>
            <person name="Suen T."/>
            <person name="Chen Q."/>
            <person name="Ma K."/>
        </authorList>
    </citation>
    <scope>NUCLEOTIDE SEQUENCE [LARGE SCALE GENOMIC DNA]</scope>
    <source>
        <strain evidence="9 10">DSM 11164</strain>
    </source>
</reference>
<proteinExistence type="inferred from homology"/>
<dbReference type="SUPFAM" id="SSF161098">
    <property type="entry name" value="MetI-like"/>
    <property type="match status" value="1"/>
</dbReference>
<comment type="subcellular location">
    <subcellularLocation>
        <location evidence="1 7">Cell membrane</location>
        <topology evidence="1 7">Multi-pass membrane protein</topology>
    </subcellularLocation>
</comment>
<dbReference type="RefSeq" id="WP_031504789.1">
    <property type="nucleotide sequence ID" value="NC_022795.1"/>
</dbReference>
<feature type="transmembrane region" description="Helical" evidence="7">
    <location>
        <begin position="312"/>
        <end position="338"/>
    </location>
</feature>
<sequence>MLTYIVRRLLLLPLILFGLSLIVFGMIQSLGPDRLLAAYVNPGVLDKLTPVQLEKIKQKYGLNDPMMIRYLKWLKNTLQGDLGWSLVGKQPVKDAILSRLPWTVELALYSIIPVVFVGVWLGVIAAVNRDKFLDHFVRIFAVVGWSFPDFVFGLIVLMVFYSVLGWFPPGNLSLWADQVIKSPEFRRFTSLVTIDALLNGRFDVFVDALRHLVAPILTLSWLWWAYLLRITRSSMLEVLTKEYIRTARAKGLAERVVINKHARRNAMIPVVTVGGGMVIQLFAGTVIVEMVFNRTGMGSFTATAATQLDYASIMASTLFYSLILVLGNLVIDILYAVVDPRVRLG</sequence>
<keyword evidence="3" id="KW-1003">Cell membrane</keyword>
<dbReference type="PANTHER" id="PTHR43163:SF6">
    <property type="entry name" value="DIPEPTIDE TRANSPORT SYSTEM PERMEASE PROTEIN DPPB-RELATED"/>
    <property type="match status" value="1"/>
</dbReference>
<protein>
    <submittedName>
        <fullName evidence="9">Peptide ABC transporter permease</fullName>
    </submittedName>
</protein>
<comment type="similarity">
    <text evidence="7">Belongs to the binding-protein-dependent transport system permease family.</text>
</comment>
<dbReference type="KEGG" id="phy:AJ81_04440"/>
<feature type="transmembrane region" description="Helical" evidence="7">
    <location>
        <begin position="270"/>
        <end position="292"/>
    </location>
</feature>
<evidence type="ECO:0000256" key="2">
    <source>
        <dbReference type="ARBA" id="ARBA00022448"/>
    </source>
</evidence>
<dbReference type="Pfam" id="PF00528">
    <property type="entry name" value="BPD_transp_1"/>
    <property type="match status" value="1"/>
</dbReference>
<dbReference type="STRING" id="1123384.AJ81_04440"/>
<dbReference type="GO" id="GO:0055085">
    <property type="term" value="P:transmembrane transport"/>
    <property type="evidence" value="ECO:0007669"/>
    <property type="project" value="InterPro"/>
</dbReference>
<dbReference type="InterPro" id="IPR035906">
    <property type="entry name" value="MetI-like_sf"/>
</dbReference>
<evidence type="ECO:0000256" key="3">
    <source>
        <dbReference type="ARBA" id="ARBA00022475"/>
    </source>
</evidence>
<dbReference type="Gene3D" id="1.10.3720.10">
    <property type="entry name" value="MetI-like"/>
    <property type="match status" value="1"/>
</dbReference>
<dbReference type="Pfam" id="PF19300">
    <property type="entry name" value="BPD_transp_1_N"/>
    <property type="match status" value="1"/>
</dbReference>
<feature type="transmembrane region" description="Helical" evidence="7">
    <location>
        <begin position="106"/>
        <end position="127"/>
    </location>
</feature>
<dbReference type="EMBL" id="CP007141">
    <property type="protein sequence ID" value="AJC73577.1"/>
    <property type="molecule type" value="Genomic_DNA"/>
</dbReference>
<gene>
    <name evidence="9" type="ORF">AJ81_04440</name>
</gene>
<evidence type="ECO:0000256" key="4">
    <source>
        <dbReference type="ARBA" id="ARBA00022692"/>
    </source>
</evidence>
<dbReference type="PATRIC" id="fig|1123384.7.peg.869"/>
<dbReference type="AlphaFoldDB" id="A0A0X1KQJ2"/>
<accession>A0A0X1KQJ2</accession>
<evidence type="ECO:0000313" key="9">
    <source>
        <dbReference type="EMBL" id="AJC73577.1"/>
    </source>
</evidence>
<feature type="transmembrane region" description="Helical" evidence="7">
    <location>
        <begin position="208"/>
        <end position="228"/>
    </location>
</feature>
<evidence type="ECO:0000259" key="8">
    <source>
        <dbReference type="PROSITE" id="PS50928"/>
    </source>
</evidence>
<dbReference type="Proteomes" id="UP000077469">
    <property type="component" value="Chromosome"/>
</dbReference>
<evidence type="ECO:0000256" key="5">
    <source>
        <dbReference type="ARBA" id="ARBA00022989"/>
    </source>
</evidence>
<evidence type="ECO:0000313" key="10">
    <source>
        <dbReference type="Proteomes" id="UP000077469"/>
    </source>
</evidence>
<keyword evidence="4 7" id="KW-0812">Transmembrane</keyword>
<dbReference type="CDD" id="cd06261">
    <property type="entry name" value="TM_PBP2"/>
    <property type="match status" value="1"/>
</dbReference>
<keyword evidence="10" id="KW-1185">Reference proteome</keyword>
<keyword evidence="6 7" id="KW-0472">Membrane</keyword>